<proteinExistence type="predicted"/>
<protein>
    <submittedName>
        <fullName evidence="2">DUF4321 domain-containing protein</fullName>
    </submittedName>
</protein>
<name>A0A923I7F1_9FIRM</name>
<sequence>MKKNFFFLFYLLAGIIVGSLLANLCAGVPFLSWLAYSGSIGFAAGDPACLDLIVFKLYFGFSIGVSVAQIICIALAMFIYNRTRVR</sequence>
<keyword evidence="3" id="KW-1185">Reference proteome</keyword>
<keyword evidence="1" id="KW-0472">Membrane</keyword>
<evidence type="ECO:0000256" key="1">
    <source>
        <dbReference type="SAM" id="Phobius"/>
    </source>
</evidence>
<evidence type="ECO:0000313" key="3">
    <source>
        <dbReference type="Proteomes" id="UP000659630"/>
    </source>
</evidence>
<keyword evidence="1" id="KW-1133">Transmembrane helix</keyword>
<keyword evidence="1" id="KW-0812">Transmembrane</keyword>
<feature type="transmembrane region" description="Helical" evidence="1">
    <location>
        <begin position="7"/>
        <end position="35"/>
    </location>
</feature>
<dbReference type="InterPro" id="IPR025470">
    <property type="entry name" value="DUF4321"/>
</dbReference>
<feature type="transmembrane region" description="Helical" evidence="1">
    <location>
        <begin position="55"/>
        <end position="80"/>
    </location>
</feature>
<accession>A0A923I7F1</accession>
<comment type="caution">
    <text evidence="2">The sequence shown here is derived from an EMBL/GenBank/DDBJ whole genome shotgun (WGS) entry which is preliminary data.</text>
</comment>
<organism evidence="2 3">
    <name type="scientific">Anaerofilum hominis</name>
    <dbReference type="NCBI Taxonomy" id="2763016"/>
    <lineage>
        <taxon>Bacteria</taxon>
        <taxon>Bacillati</taxon>
        <taxon>Bacillota</taxon>
        <taxon>Clostridia</taxon>
        <taxon>Eubacteriales</taxon>
        <taxon>Oscillospiraceae</taxon>
        <taxon>Anaerofilum</taxon>
    </lineage>
</organism>
<reference evidence="2" key="1">
    <citation type="submission" date="2020-08" db="EMBL/GenBank/DDBJ databases">
        <title>Genome public.</title>
        <authorList>
            <person name="Liu C."/>
            <person name="Sun Q."/>
        </authorList>
    </citation>
    <scope>NUCLEOTIDE SEQUENCE</scope>
    <source>
        <strain evidence="2">BX8</strain>
    </source>
</reference>
<dbReference type="Proteomes" id="UP000659630">
    <property type="component" value="Unassembled WGS sequence"/>
</dbReference>
<dbReference type="RefSeq" id="WP_186888039.1">
    <property type="nucleotide sequence ID" value="NZ_JACONZ010000003.1"/>
</dbReference>
<evidence type="ECO:0000313" key="2">
    <source>
        <dbReference type="EMBL" id="MBC5581671.1"/>
    </source>
</evidence>
<dbReference type="AlphaFoldDB" id="A0A923I7F1"/>
<dbReference type="EMBL" id="JACONZ010000003">
    <property type="protein sequence ID" value="MBC5581671.1"/>
    <property type="molecule type" value="Genomic_DNA"/>
</dbReference>
<dbReference type="Pfam" id="PF14209">
    <property type="entry name" value="DUF4321"/>
    <property type="match status" value="1"/>
</dbReference>
<gene>
    <name evidence="2" type="ORF">H8S23_09145</name>
</gene>